<feature type="domain" description="TraG P-loop" evidence="1">
    <location>
        <begin position="401"/>
        <end position="805"/>
    </location>
</feature>
<dbReference type="InterPro" id="IPR027417">
    <property type="entry name" value="P-loop_NTPase"/>
</dbReference>
<evidence type="ECO:0000313" key="3">
    <source>
        <dbReference type="Proteomes" id="UP000249016"/>
    </source>
</evidence>
<dbReference type="EMBL" id="QLII01000002">
    <property type="protein sequence ID" value="RAI73057.1"/>
    <property type="molecule type" value="Genomic_DNA"/>
</dbReference>
<dbReference type="SUPFAM" id="SSF52540">
    <property type="entry name" value="P-loop containing nucleoside triphosphate hydrolases"/>
    <property type="match status" value="1"/>
</dbReference>
<dbReference type="AlphaFoldDB" id="A0A327NCX4"/>
<dbReference type="Gene3D" id="1.10.8.730">
    <property type="match status" value="1"/>
</dbReference>
<protein>
    <submittedName>
        <fullName evidence="2">Type IV secretion system protein VirB4</fullName>
    </submittedName>
</protein>
<dbReference type="InterPro" id="IPR043964">
    <property type="entry name" value="P-loop_TraG"/>
</dbReference>
<keyword evidence="3" id="KW-1185">Reference proteome</keyword>
<organism evidence="2 3">
    <name type="scientific">Spirosoma telluris</name>
    <dbReference type="NCBI Taxonomy" id="2183553"/>
    <lineage>
        <taxon>Bacteria</taxon>
        <taxon>Pseudomonadati</taxon>
        <taxon>Bacteroidota</taxon>
        <taxon>Cytophagia</taxon>
        <taxon>Cytophagales</taxon>
        <taxon>Cytophagaceae</taxon>
        <taxon>Spirosoma</taxon>
    </lineage>
</organism>
<evidence type="ECO:0000313" key="2">
    <source>
        <dbReference type="EMBL" id="RAI73057.1"/>
    </source>
</evidence>
<dbReference type="RefSeq" id="WP_111350805.1">
    <property type="nucleotide sequence ID" value="NZ_QLII01000002.1"/>
</dbReference>
<dbReference type="Gene3D" id="3.40.50.300">
    <property type="entry name" value="P-loop containing nucleotide triphosphate hydrolases"/>
    <property type="match status" value="1"/>
</dbReference>
<comment type="caution">
    <text evidence="2">The sequence shown here is derived from an EMBL/GenBank/DDBJ whole genome shotgun (WGS) entry which is preliminary data.</text>
</comment>
<proteinExistence type="predicted"/>
<reference evidence="2 3" key="1">
    <citation type="submission" date="2018-06" db="EMBL/GenBank/DDBJ databases">
        <title>Spirosoma sp. HMF3257 Genome sequencing and assembly.</title>
        <authorList>
            <person name="Kang H."/>
            <person name="Cha I."/>
            <person name="Kim H."/>
            <person name="Kang J."/>
            <person name="Joh K."/>
        </authorList>
    </citation>
    <scope>NUCLEOTIDE SEQUENCE [LARGE SCALE GENOMIC DNA]</scope>
    <source>
        <strain evidence="2 3">HMF3257</strain>
    </source>
</reference>
<dbReference type="Pfam" id="PF19044">
    <property type="entry name" value="P-loop_TraG"/>
    <property type="match status" value="1"/>
</dbReference>
<dbReference type="OrthoDB" id="596266at2"/>
<dbReference type="Proteomes" id="UP000249016">
    <property type="component" value="Unassembled WGS sequence"/>
</dbReference>
<accession>A0A327NCX4</accession>
<dbReference type="CDD" id="cd01127">
    <property type="entry name" value="TrwB_TraG_TraD_VirD4"/>
    <property type="match status" value="1"/>
</dbReference>
<name>A0A327NCX4_9BACT</name>
<dbReference type="PANTHER" id="PTHR38467:SF1">
    <property type="entry name" value="CONJUGATIVE TRANSFER: ASSEMBLY"/>
    <property type="match status" value="1"/>
</dbReference>
<evidence type="ECO:0000259" key="1">
    <source>
        <dbReference type="Pfam" id="PF19044"/>
    </source>
</evidence>
<gene>
    <name evidence="2" type="ORF">HMF3257_37270</name>
</gene>
<dbReference type="InterPro" id="IPR053155">
    <property type="entry name" value="F-pilin_assembly_TraC"/>
</dbReference>
<dbReference type="PANTHER" id="PTHR38467">
    <property type="match status" value="1"/>
</dbReference>
<sequence length="812" mass="92669">MFSIDNNTKTVDDIIPIFSVESSQLILKDGRVAVGFSVNGIEAEKLSAKQYDYLNTLLFGALKVLPEGTIVQKLDAYYFKEYQTSTRDKTYFQRRTIEHFTERKILLHDGYLLISMGPELERDRNAANTLFALGRSLTKNPFDRIEDRQAAIEQVAADFTTTLASFEGISFNRLDDEGLQNLYLQYYNLEFDKAYQPTDALRTFGPSSTHAAIGEKRVNVITMSGQGSPLEPFARNARNIMSPWLYPLTNYLYFPHVLSVSIKIMNKEKILSDMDTTAKVIQNLDFMMTQDNRIKREEILDFTEEVRSENKNIVSTSVNVILYGGNASELERHIQRTVAAFREMGSSDCFIESMDTANLFIANAPGNSDQNYRWLTMTGDNGAAYLNFLTKYTSDVKGDLLCDRFGVPVLVNLFNTELENQNALVIGPTGSGKSFTMAWFILQRFDRGEPQIIIDVGGTYLSASIALGGKYFEYDPERPLKFNPFLVERNPDGTFVLNGDKNNFLTNLLTVIWKGQNGTVRQSERSVLNELLLHYYVHYNQQSLATDSSVTVPSLAGFYEFIIEYMESSSTDREYQKQAGSFHFDEFLLCLKPFAIGHYKEVLNSDEYEDLAEQKLIIFDMKKIKTNPILYPVVGMLITELAADQLARYPKINKWIYMDEAWSMLSDTMTDFIELMYRTIRKNNGSMTIITQGINEIITSPIGKAIKVNASTKYILRHTDTEEIDVLSKELAFTQHEKDKVLSLQLDKHYREIFLKQGEYGKVFRLEAPFAVQAVSTSKPQERETLRQLTTEYGDIYAAIQQFVELKKTGKL</sequence>